<protein>
    <submittedName>
        <fullName evidence="2">Uncharacterized protein</fullName>
    </submittedName>
</protein>
<accession>A0A9N7VUG8</accession>
<dbReference type="Proteomes" id="UP001153269">
    <property type="component" value="Unassembled WGS sequence"/>
</dbReference>
<evidence type="ECO:0000256" key="1">
    <source>
        <dbReference type="SAM" id="MobiDB-lite"/>
    </source>
</evidence>
<feature type="compositionally biased region" description="Polar residues" evidence="1">
    <location>
        <begin position="47"/>
        <end position="60"/>
    </location>
</feature>
<gene>
    <name evidence="2" type="ORF">PLEPLA_LOCUS42246</name>
</gene>
<name>A0A9N7VUG8_PLEPL</name>
<organism evidence="2 3">
    <name type="scientific">Pleuronectes platessa</name>
    <name type="common">European plaice</name>
    <dbReference type="NCBI Taxonomy" id="8262"/>
    <lineage>
        <taxon>Eukaryota</taxon>
        <taxon>Metazoa</taxon>
        <taxon>Chordata</taxon>
        <taxon>Craniata</taxon>
        <taxon>Vertebrata</taxon>
        <taxon>Euteleostomi</taxon>
        <taxon>Actinopterygii</taxon>
        <taxon>Neopterygii</taxon>
        <taxon>Teleostei</taxon>
        <taxon>Neoteleostei</taxon>
        <taxon>Acanthomorphata</taxon>
        <taxon>Carangaria</taxon>
        <taxon>Pleuronectiformes</taxon>
        <taxon>Pleuronectoidei</taxon>
        <taxon>Pleuronectidae</taxon>
        <taxon>Pleuronectes</taxon>
    </lineage>
</organism>
<feature type="region of interest" description="Disordered" evidence="1">
    <location>
        <begin position="47"/>
        <end position="123"/>
    </location>
</feature>
<feature type="compositionally biased region" description="Low complexity" evidence="1">
    <location>
        <begin position="79"/>
        <end position="89"/>
    </location>
</feature>
<comment type="caution">
    <text evidence="2">The sequence shown here is derived from an EMBL/GenBank/DDBJ whole genome shotgun (WGS) entry which is preliminary data.</text>
</comment>
<keyword evidence="3" id="KW-1185">Reference proteome</keyword>
<reference evidence="2" key="1">
    <citation type="submission" date="2020-03" db="EMBL/GenBank/DDBJ databases">
        <authorList>
            <person name="Weist P."/>
        </authorList>
    </citation>
    <scope>NUCLEOTIDE SEQUENCE</scope>
</reference>
<proteinExistence type="predicted"/>
<dbReference type="AlphaFoldDB" id="A0A9N7VUG8"/>
<evidence type="ECO:0000313" key="2">
    <source>
        <dbReference type="EMBL" id="CAB1454480.1"/>
    </source>
</evidence>
<dbReference type="EMBL" id="CADEAL010004214">
    <property type="protein sequence ID" value="CAB1454480.1"/>
    <property type="molecule type" value="Genomic_DNA"/>
</dbReference>
<sequence>MTRIQGPQEEGTPLQQAGLKRALYRLRSVRAAAALLEQPDQSIQAQFRNQDSLTHSSSSCKCGAKPAQKEQQPCPATGSSHLPSSSSSSAQARRTGRTLGDGAAREKVALDPSCGSREEELPR</sequence>
<evidence type="ECO:0000313" key="3">
    <source>
        <dbReference type="Proteomes" id="UP001153269"/>
    </source>
</evidence>